<protein>
    <submittedName>
        <fullName evidence="3">Divergent AAA domain family</fullName>
    </submittedName>
</protein>
<proteinExistence type="predicted"/>
<reference evidence="3 4" key="1">
    <citation type="submission" date="2008-02" db="EMBL/GenBank/DDBJ databases">
        <title>Genome sequence of Ureaplasma parvum serovar 3.</title>
        <authorList>
            <person name="Methe B.A."/>
            <person name="Glass J."/>
            <person name="Waites K."/>
            <person name="Shrivastava S."/>
        </authorList>
    </citation>
    <scope>NUCLEOTIDE SEQUENCE [LARGE SCALE GENOMIC DNA]</scope>
    <source>
        <strain evidence="4">ATCC 27815 / 27 / NCTC 11736</strain>
    </source>
</reference>
<dbReference type="Gene3D" id="3.30.950.30">
    <property type="entry name" value="Schlafen, AAA domain"/>
    <property type="match status" value="1"/>
</dbReference>
<feature type="domain" description="Schlafen AlbA-2" evidence="2">
    <location>
        <begin position="27"/>
        <end position="166"/>
    </location>
</feature>
<dbReference type="InterPro" id="IPR007421">
    <property type="entry name" value="Schlafen_AlbA_2_dom"/>
</dbReference>
<dbReference type="InterPro" id="IPR038461">
    <property type="entry name" value="Schlafen_AlbA_2_dom_sf"/>
</dbReference>
<keyword evidence="1" id="KW-0175">Coiled coil</keyword>
<evidence type="ECO:0000256" key="1">
    <source>
        <dbReference type="SAM" id="Coils"/>
    </source>
</evidence>
<dbReference type="PANTHER" id="PTHR30595:SF6">
    <property type="entry name" value="SCHLAFEN ALBA-2 DOMAIN-CONTAINING PROTEIN"/>
    <property type="match status" value="1"/>
</dbReference>
<accession>A0A2C9DXX2</accession>
<gene>
    <name evidence="3" type="ordered locus">UPA3_0034</name>
</gene>
<sequence length="355" mass="40948">MLISKHEERVKSILSARMENGNLRSRENTQVEFKQSFNKGNIAIYAKTMAAFSNNSGGYIIFGIKDSPRSIIGLQNSNFENIQQEDLTDSINNLFSPSINWELGSFILKEKEINSNGDVIIVQKIIGWIYTEESNIKPVIAQKNNSSEKIVNGDIFYRYRARTEKIKYAEMEQIINCRMKQERDSLFKVFEFIRNNGATNLGIVDYNNGKLSTPYGVDVVLEKNLIAKLLKKAKFIKEGSFSENEGIPVIKVTGNINLAEEVPVPLENLDETYPYIQKQLAEKLNITPQKLYALIWYFKMKESKKYHLEITTSKTNKTHKFSKFALLFLKEKIIELDENKNELNNIISKFNNRKK</sequence>
<evidence type="ECO:0000259" key="2">
    <source>
        <dbReference type="Pfam" id="PF04326"/>
    </source>
</evidence>
<dbReference type="Proteomes" id="UP000002162">
    <property type="component" value="Chromosome"/>
</dbReference>
<dbReference type="RefSeq" id="WP_010891657.1">
    <property type="nucleotide sequence ID" value="NC_010503.1"/>
</dbReference>
<dbReference type="GeneID" id="29672393"/>
<name>A0A2C9DXX2_UREP2</name>
<feature type="coiled-coil region" evidence="1">
    <location>
        <begin position="326"/>
        <end position="353"/>
    </location>
</feature>
<dbReference type="HOGENOM" id="CLU_820540_0_0_14"/>
<organism evidence="3 4">
    <name type="scientific">Ureaplasma parvum serovar 3 (strain ATCC 27815 / 27 / NCTC 11736)</name>
    <dbReference type="NCBI Taxonomy" id="505682"/>
    <lineage>
        <taxon>Bacteria</taxon>
        <taxon>Bacillati</taxon>
        <taxon>Mycoplasmatota</taxon>
        <taxon>Mycoplasmoidales</taxon>
        <taxon>Mycoplasmoidaceae</taxon>
        <taxon>Ureaplasma</taxon>
    </lineage>
</organism>
<evidence type="ECO:0000313" key="3">
    <source>
        <dbReference type="EMBL" id="ACA32693.1"/>
    </source>
</evidence>
<evidence type="ECO:0000313" key="4">
    <source>
        <dbReference type="Proteomes" id="UP000002162"/>
    </source>
</evidence>
<dbReference type="KEGG" id="upa:UPA3_0034"/>
<dbReference type="Pfam" id="PF04326">
    <property type="entry name" value="SLFN_AlbA_2"/>
    <property type="match status" value="1"/>
</dbReference>
<dbReference type="AlphaFoldDB" id="A0A2C9DXX2"/>
<dbReference type="PANTHER" id="PTHR30595">
    <property type="entry name" value="GLPR-RELATED TRANSCRIPTIONAL REPRESSOR"/>
    <property type="match status" value="1"/>
</dbReference>
<dbReference type="EMBL" id="CP000942">
    <property type="protein sequence ID" value="ACA32693.1"/>
    <property type="molecule type" value="Genomic_DNA"/>
</dbReference>